<feature type="transmembrane region" description="Helical" evidence="7">
    <location>
        <begin position="535"/>
        <end position="554"/>
    </location>
</feature>
<dbReference type="Gene3D" id="1.20.1250.20">
    <property type="entry name" value="MFS general substrate transporter like domains"/>
    <property type="match status" value="1"/>
</dbReference>
<evidence type="ECO:0000256" key="1">
    <source>
        <dbReference type="ARBA" id="ARBA00004141"/>
    </source>
</evidence>
<dbReference type="PROSITE" id="PS50172">
    <property type="entry name" value="BRCT"/>
    <property type="match status" value="2"/>
</dbReference>
<dbReference type="InterPro" id="IPR036420">
    <property type="entry name" value="BRCT_dom_sf"/>
</dbReference>
<dbReference type="SUPFAM" id="SSF103473">
    <property type="entry name" value="MFS general substrate transporter"/>
    <property type="match status" value="1"/>
</dbReference>
<dbReference type="SUPFAM" id="SSF52113">
    <property type="entry name" value="BRCT domain"/>
    <property type="match status" value="1"/>
</dbReference>
<dbReference type="SMART" id="SM00248">
    <property type="entry name" value="ANK"/>
    <property type="match status" value="2"/>
</dbReference>
<accession>A0A1I8EZE3</accession>
<dbReference type="SMART" id="SM00292">
    <property type="entry name" value="BRCT"/>
    <property type="match status" value="2"/>
</dbReference>
<comment type="similarity">
    <text evidence="2">Belongs to the unc-93 family.</text>
</comment>
<evidence type="ECO:0000256" key="6">
    <source>
        <dbReference type="PROSITE-ProRule" id="PRU00023"/>
    </source>
</evidence>
<feature type="domain" description="BRCT" evidence="8">
    <location>
        <begin position="1147"/>
        <end position="1218"/>
    </location>
</feature>
<dbReference type="SUPFAM" id="SSF48403">
    <property type="entry name" value="Ankyrin repeat"/>
    <property type="match status" value="1"/>
</dbReference>
<dbReference type="Pfam" id="PF05978">
    <property type="entry name" value="UNC-93"/>
    <property type="match status" value="1"/>
</dbReference>
<dbReference type="GO" id="GO:0006937">
    <property type="term" value="P:regulation of muscle contraction"/>
    <property type="evidence" value="ECO:0007669"/>
    <property type="project" value="TreeGrafter"/>
</dbReference>
<feature type="domain" description="BRCT" evidence="8">
    <location>
        <begin position="1243"/>
        <end position="1354"/>
    </location>
</feature>
<evidence type="ECO:0000256" key="2">
    <source>
        <dbReference type="ARBA" id="ARBA00009172"/>
    </source>
</evidence>
<dbReference type="InterPro" id="IPR002110">
    <property type="entry name" value="Ankyrin_rpt"/>
</dbReference>
<feature type="transmembrane region" description="Helical" evidence="7">
    <location>
        <begin position="566"/>
        <end position="586"/>
    </location>
</feature>
<feature type="transmembrane region" description="Helical" evidence="7">
    <location>
        <begin position="326"/>
        <end position="345"/>
    </location>
</feature>
<evidence type="ECO:0000256" key="3">
    <source>
        <dbReference type="ARBA" id="ARBA00022692"/>
    </source>
</evidence>
<dbReference type="GO" id="GO:0043266">
    <property type="term" value="P:regulation of potassium ion transport"/>
    <property type="evidence" value="ECO:0007669"/>
    <property type="project" value="TreeGrafter"/>
</dbReference>
<dbReference type="InterPro" id="IPR036770">
    <property type="entry name" value="Ankyrin_rpt-contain_sf"/>
</dbReference>
<keyword evidence="4 7" id="KW-1133">Transmembrane helix</keyword>
<dbReference type="GO" id="GO:0015459">
    <property type="term" value="F:potassium channel regulator activity"/>
    <property type="evidence" value="ECO:0007669"/>
    <property type="project" value="TreeGrafter"/>
</dbReference>
<feature type="transmembrane region" description="Helical" evidence="7">
    <location>
        <begin position="445"/>
        <end position="468"/>
    </location>
</feature>
<dbReference type="GO" id="GO:0055120">
    <property type="term" value="C:striated muscle dense body"/>
    <property type="evidence" value="ECO:0007669"/>
    <property type="project" value="TreeGrafter"/>
</dbReference>
<organism evidence="9">
    <name type="scientific">Wuchereria bancrofti</name>
    <dbReference type="NCBI Taxonomy" id="6293"/>
    <lineage>
        <taxon>Eukaryota</taxon>
        <taxon>Metazoa</taxon>
        <taxon>Ecdysozoa</taxon>
        <taxon>Nematoda</taxon>
        <taxon>Chromadorea</taxon>
        <taxon>Rhabditida</taxon>
        <taxon>Spirurina</taxon>
        <taxon>Spiruromorpha</taxon>
        <taxon>Filarioidea</taxon>
        <taxon>Onchocercidae</taxon>
        <taxon>Wuchereria</taxon>
    </lineage>
</organism>
<dbReference type="PROSITE" id="PS50088">
    <property type="entry name" value="ANK_REPEAT"/>
    <property type="match status" value="2"/>
</dbReference>
<feature type="repeat" description="ANK" evidence="6">
    <location>
        <begin position="1048"/>
        <end position="1080"/>
    </location>
</feature>
<evidence type="ECO:0000256" key="4">
    <source>
        <dbReference type="ARBA" id="ARBA00022989"/>
    </source>
</evidence>
<keyword evidence="3 7" id="KW-0812">Transmembrane</keyword>
<proteinExistence type="inferred from homology"/>
<dbReference type="GO" id="GO:0005886">
    <property type="term" value="C:plasma membrane"/>
    <property type="evidence" value="ECO:0007669"/>
    <property type="project" value="TreeGrafter"/>
</dbReference>
<sequence length="1354" mass="153032">MQNMDKRNIWNLVKENPHDKSLTRQPTTRSFFNYDFNQQLVDVETVADAAELPPEKISEIVDEMVREESERKNTMFGIRKMSSKLMNKLKIGHSKSTNIIVDRASKVSKLASPILKTSLSHHHHHPTTKSSEKSIFTLDEQSSGLSSPSLPVTKPAFSYQSSFRENEINTKWYFAYLFRGDSLYNSKQPDPESLDNQVERIYVYDPFCPIHGSRRRMISRRTRIRDFDYHLTSIESVDDTEPSGVILLRNGNLYFNFQILNFQGFAAKLIRKRRRALLSGSEKYRSDKAKRKIRVNLWIVSLAFLFLFTAFHGLQNLQSSINGRLGTDSLSLSLSYLFVPSFILNRLGCKRTLIASSGIFMIYMLSNFLPKYYSLIPASILAGCAGSCLWAAKCVYILECGTKYAQLNIEAQNVVIISCGHLFRDNISYLSKQAIENLQRPAQSVYLSLCGIYFCCTIVALMIVLLFLNSLRKDEISRLNAPFFSTDICKAIFRNLTYPKSLLLVPLTLFSGVEQAFVVGLYTKAYIGCGLGIGQIGFVMTGFGVADAVCSLVFGPLMKLFGRMPLFVFGAVISMLVSLTLLIWPLNPGDTSLFYAIVGVLGMADGVWNTQISGLWIALSSSHLEAAFANYRFWESTGFGLGLILIRFTNITQFLLISLGMLLIGMLCYLSIEFYDNISLHGRRMVDMCRIRRKKQLGNKPLSSMETSLISATSAPEKVLYQLLYLLLRTDQAVNSNKVMFASTLDHTEAFLKIINHRISCNLLDHPASMTCVNTICDGKSFPLCPQCLLPVGLQHVKSATFADQLFQNLLSLKKTLSDFTIFQFDRQIMLSLVETDKQRRTVEEFCSTQECAKIKDGVNHMNIDEEPDELPTTVSNDNVLDLVSLSGDVTPSTKIDDTVIAGTSIQNDIVMTQQLRVYDEPEKFQFFKEPPRNTFGRIVAKKRMPIDSEHGLKNRGAKNLNAIPLKTTIAQNSHKSPFQRYEYNLVNAAIRGSKKRLLEALENGEDANESDNLGFTALYHAAAHNYTEICKILIENGALINAHGGELCETPLHAAVRWQAVDVVEYLLSKGANRRARNLKDETPMDFIKDDEMQAVFGRIPHPIQMGTINLACSKNGHDEVYIYPSRKSKKYSIFLSTTLPNLNLEHGKLLFSDLLQNTMNLENATHLVIQAAENRAAEISVEILEAMLRGQYILTSEWLSACLEANDIVDEEMYEISTIIRNGQLLAKNSCSTARKNYARMKPELFRGCHFYFCKHKYLPYRENEVKKLVRLAGGVILGREPKMEEYIESGLKPYHARAGNDLNELFGLFVVYMPGQSIPQRVAKQKFISLITPIWIMECIAKFTLLRPEDQ</sequence>
<evidence type="ECO:0000259" key="8">
    <source>
        <dbReference type="PROSITE" id="PS50172"/>
    </source>
</evidence>
<feature type="transmembrane region" description="Helical" evidence="7">
    <location>
        <begin position="295"/>
        <end position="314"/>
    </location>
</feature>
<dbReference type="PANTHER" id="PTHR19444">
    <property type="entry name" value="UNC-93 RELATED"/>
    <property type="match status" value="1"/>
</dbReference>
<dbReference type="Pfam" id="PF12796">
    <property type="entry name" value="Ank_2"/>
    <property type="match status" value="1"/>
</dbReference>
<dbReference type="InterPro" id="IPR051951">
    <property type="entry name" value="UNC-93_regulatory"/>
</dbReference>
<dbReference type="STRING" id="6293.A0A1I8EZE3"/>
<dbReference type="WBParaSite" id="maker-PairedContig_665-snap-gene-2.9-mRNA-1">
    <property type="protein sequence ID" value="maker-PairedContig_665-snap-gene-2.9-mRNA-1"/>
    <property type="gene ID" value="maker-PairedContig_665-snap-gene-2.9"/>
</dbReference>
<name>A0A1I8EZE3_WUCBA</name>
<feature type="transmembrane region" description="Helical" evidence="7">
    <location>
        <begin position="502"/>
        <end position="523"/>
    </location>
</feature>
<dbReference type="InterPro" id="IPR036259">
    <property type="entry name" value="MFS_trans_sf"/>
</dbReference>
<dbReference type="InterPro" id="IPR010291">
    <property type="entry name" value="Ion_channel_UNC-93"/>
</dbReference>
<dbReference type="Gene3D" id="1.25.40.20">
    <property type="entry name" value="Ankyrin repeat-containing domain"/>
    <property type="match status" value="1"/>
</dbReference>
<reference evidence="9" key="1">
    <citation type="submission" date="2016-11" db="UniProtKB">
        <authorList>
            <consortium name="WormBaseParasite"/>
        </authorList>
    </citation>
    <scope>IDENTIFICATION</scope>
    <source>
        <strain evidence="9">pt0022</strain>
    </source>
</reference>
<dbReference type="Gene3D" id="3.40.50.10190">
    <property type="entry name" value="BRCT domain"/>
    <property type="match status" value="2"/>
</dbReference>
<keyword evidence="5 7" id="KW-0472">Membrane</keyword>
<dbReference type="PROSITE" id="PS50297">
    <property type="entry name" value="ANK_REP_REGION"/>
    <property type="match status" value="2"/>
</dbReference>
<feature type="transmembrane region" description="Helical" evidence="7">
    <location>
        <begin position="654"/>
        <end position="675"/>
    </location>
</feature>
<feature type="transmembrane region" description="Helical" evidence="7">
    <location>
        <begin position="592"/>
        <end position="619"/>
    </location>
</feature>
<feature type="repeat" description="ANK" evidence="6">
    <location>
        <begin position="1014"/>
        <end position="1046"/>
    </location>
</feature>
<keyword evidence="6" id="KW-0040">ANK repeat</keyword>
<dbReference type="PANTHER" id="PTHR19444:SF13">
    <property type="entry name" value="PROTEIN UNC-93 HOMOLOG A"/>
    <property type="match status" value="1"/>
</dbReference>
<dbReference type="InterPro" id="IPR001357">
    <property type="entry name" value="BRCT_dom"/>
</dbReference>
<evidence type="ECO:0000256" key="5">
    <source>
        <dbReference type="ARBA" id="ARBA00023136"/>
    </source>
</evidence>
<protein>
    <recommendedName>
        <fullName evidence="8">BRCT domain-containing protein</fullName>
    </recommendedName>
</protein>
<feature type="transmembrane region" description="Helical" evidence="7">
    <location>
        <begin position="352"/>
        <end position="369"/>
    </location>
</feature>
<evidence type="ECO:0000256" key="7">
    <source>
        <dbReference type="SAM" id="Phobius"/>
    </source>
</evidence>
<feature type="transmembrane region" description="Helical" evidence="7">
    <location>
        <begin position="631"/>
        <end position="648"/>
    </location>
</feature>
<evidence type="ECO:0000313" key="9">
    <source>
        <dbReference type="WBParaSite" id="maker-PairedContig_665-snap-gene-2.9-mRNA-1"/>
    </source>
</evidence>
<comment type="subcellular location">
    <subcellularLocation>
        <location evidence="1">Membrane</location>
        <topology evidence="1">Multi-pass membrane protein</topology>
    </subcellularLocation>
</comment>